<keyword evidence="5" id="KW-0378">Hydrolase</keyword>
<dbReference type="GO" id="GO:0005764">
    <property type="term" value="C:lysosome"/>
    <property type="evidence" value="ECO:0007669"/>
    <property type="project" value="TreeGrafter"/>
</dbReference>
<comment type="similarity">
    <text evidence="2">Belongs to the glycosyl hydrolase 29 family.</text>
</comment>
<dbReference type="Gene3D" id="3.20.20.80">
    <property type="entry name" value="Glycosidases"/>
    <property type="match status" value="1"/>
</dbReference>
<dbReference type="InterPro" id="IPR057739">
    <property type="entry name" value="Glyco_hydro_29_N"/>
</dbReference>
<keyword evidence="11" id="KW-1185">Reference proteome</keyword>
<evidence type="ECO:0000259" key="8">
    <source>
        <dbReference type="Pfam" id="PF01120"/>
    </source>
</evidence>
<dbReference type="SUPFAM" id="SSF51445">
    <property type="entry name" value="(Trans)glycosidases"/>
    <property type="match status" value="1"/>
</dbReference>
<keyword evidence="6" id="KW-0326">Glycosidase</keyword>
<feature type="domain" description="Glycoside hydrolase family 29 N-terminal" evidence="8">
    <location>
        <begin position="32"/>
        <end position="410"/>
    </location>
</feature>
<evidence type="ECO:0000256" key="6">
    <source>
        <dbReference type="ARBA" id="ARBA00023295"/>
    </source>
</evidence>
<accession>A0A495DTN5</accession>
<evidence type="ECO:0000313" key="10">
    <source>
        <dbReference type="EMBL" id="RKR07986.1"/>
    </source>
</evidence>
<dbReference type="PRINTS" id="PR00741">
    <property type="entry name" value="GLHYDRLASE29"/>
</dbReference>
<evidence type="ECO:0000256" key="7">
    <source>
        <dbReference type="SAM" id="SignalP"/>
    </source>
</evidence>
<dbReference type="EMBL" id="RBIQ01000010">
    <property type="protein sequence ID" value="RKR07986.1"/>
    <property type="molecule type" value="Genomic_DNA"/>
</dbReference>
<reference evidence="10 11" key="1">
    <citation type="submission" date="2018-10" db="EMBL/GenBank/DDBJ databases">
        <title>Genomic Encyclopedia of Archaeal and Bacterial Type Strains, Phase II (KMG-II): from individual species to whole genera.</title>
        <authorList>
            <person name="Goeker M."/>
        </authorList>
    </citation>
    <scope>NUCLEOTIDE SEQUENCE [LARGE SCALE GENOMIC DNA]</scope>
    <source>
        <strain evidence="10 11">DSM 25230</strain>
    </source>
</reference>
<comment type="caution">
    <text evidence="10">The sequence shown here is derived from an EMBL/GenBank/DDBJ whole genome shotgun (WGS) entry which is preliminary data.</text>
</comment>
<proteinExistence type="inferred from homology"/>
<feature type="signal peptide" evidence="7">
    <location>
        <begin position="1"/>
        <end position="18"/>
    </location>
</feature>
<dbReference type="AlphaFoldDB" id="A0A495DTN5"/>
<dbReference type="EC" id="3.2.1.51" evidence="3"/>
<feature type="domain" description="Alpha-L-fucosidase C-terminal" evidence="9">
    <location>
        <begin position="444"/>
        <end position="526"/>
    </location>
</feature>
<dbReference type="Pfam" id="PF01120">
    <property type="entry name" value="Alpha_L_fucos"/>
    <property type="match status" value="1"/>
</dbReference>
<dbReference type="InterPro" id="IPR013780">
    <property type="entry name" value="Glyco_hydro_b"/>
</dbReference>
<evidence type="ECO:0000256" key="3">
    <source>
        <dbReference type="ARBA" id="ARBA00012662"/>
    </source>
</evidence>
<evidence type="ECO:0000256" key="5">
    <source>
        <dbReference type="ARBA" id="ARBA00022801"/>
    </source>
</evidence>
<dbReference type="PROSITE" id="PS51257">
    <property type="entry name" value="PROKAR_LIPOPROTEIN"/>
    <property type="match status" value="1"/>
</dbReference>
<name>A0A495DTN5_9FLAO</name>
<evidence type="ECO:0000256" key="1">
    <source>
        <dbReference type="ARBA" id="ARBA00004071"/>
    </source>
</evidence>
<dbReference type="Gene3D" id="2.60.40.1180">
    <property type="entry name" value="Golgi alpha-mannosidase II"/>
    <property type="match status" value="1"/>
</dbReference>
<gene>
    <name evidence="10" type="ORF">CLV91_2751</name>
</gene>
<dbReference type="InterPro" id="IPR016286">
    <property type="entry name" value="FUC_metazoa-typ"/>
</dbReference>
<evidence type="ECO:0000256" key="2">
    <source>
        <dbReference type="ARBA" id="ARBA00007951"/>
    </source>
</evidence>
<evidence type="ECO:0000256" key="4">
    <source>
        <dbReference type="ARBA" id="ARBA00022729"/>
    </source>
</evidence>
<dbReference type="PANTHER" id="PTHR10030">
    <property type="entry name" value="ALPHA-L-FUCOSIDASE"/>
    <property type="match status" value="1"/>
</dbReference>
<dbReference type="Proteomes" id="UP000269412">
    <property type="component" value="Unassembled WGS sequence"/>
</dbReference>
<keyword evidence="4 7" id="KW-0732">Signal</keyword>
<dbReference type="GO" id="GO:0016139">
    <property type="term" value="P:glycoside catabolic process"/>
    <property type="evidence" value="ECO:0007669"/>
    <property type="project" value="TreeGrafter"/>
</dbReference>
<organism evidence="10 11">
    <name type="scientific">Maribacter vaceletii</name>
    <dbReference type="NCBI Taxonomy" id="1206816"/>
    <lineage>
        <taxon>Bacteria</taxon>
        <taxon>Pseudomonadati</taxon>
        <taxon>Bacteroidota</taxon>
        <taxon>Flavobacteriia</taxon>
        <taxon>Flavobacteriales</taxon>
        <taxon>Flavobacteriaceae</taxon>
        <taxon>Maribacter</taxon>
    </lineage>
</organism>
<dbReference type="RefSeq" id="WP_211333226.1">
    <property type="nucleotide sequence ID" value="NZ_RBIQ01000010.1"/>
</dbReference>
<dbReference type="SMART" id="SM00812">
    <property type="entry name" value="Alpha_L_fucos"/>
    <property type="match status" value="1"/>
</dbReference>
<dbReference type="InterPro" id="IPR000933">
    <property type="entry name" value="Glyco_hydro_29"/>
</dbReference>
<dbReference type="PANTHER" id="PTHR10030:SF37">
    <property type="entry name" value="ALPHA-L-FUCOSIDASE-RELATED"/>
    <property type="match status" value="1"/>
</dbReference>
<dbReference type="GO" id="GO:0006004">
    <property type="term" value="P:fucose metabolic process"/>
    <property type="evidence" value="ECO:0007669"/>
    <property type="project" value="InterPro"/>
</dbReference>
<dbReference type="InterPro" id="IPR031919">
    <property type="entry name" value="Fucosidase_C"/>
</dbReference>
<comment type="function">
    <text evidence="1">Alpha-L-fucosidase is responsible for hydrolyzing the alpha-1,6-linked fucose joined to the reducing-end N-acetylglucosamine of the carbohydrate moieties of glycoproteins.</text>
</comment>
<dbReference type="PIRSF" id="PIRSF001092">
    <property type="entry name" value="Alpha-L-fucosidase"/>
    <property type="match status" value="1"/>
</dbReference>
<feature type="chain" id="PRO_5019861873" description="alpha-L-fucosidase" evidence="7">
    <location>
        <begin position="19"/>
        <end position="529"/>
    </location>
</feature>
<protein>
    <recommendedName>
        <fullName evidence="3">alpha-L-fucosidase</fullName>
        <ecNumber evidence="3">3.2.1.51</ecNumber>
    </recommendedName>
</protein>
<dbReference type="InterPro" id="IPR017853">
    <property type="entry name" value="GH"/>
</dbReference>
<evidence type="ECO:0000259" key="9">
    <source>
        <dbReference type="Pfam" id="PF16757"/>
    </source>
</evidence>
<dbReference type="GO" id="GO:0004560">
    <property type="term" value="F:alpha-L-fucosidase activity"/>
    <property type="evidence" value="ECO:0007669"/>
    <property type="project" value="InterPro"/>
</dbReference>
<dbReference type="Pfam" id="PF16757">
    <property type="entry name" value="Fucosidase_C"/>
    <property type="match status" value="1"/>
</dbReference>
<evidence type="ECO:0000313" key="11">
    <source>
        <dbReference type="Proteomes" id="UP000269412"/>
    </source>
</evidence>
<sequence length="529" mass="61235">MIKLKLNRAMFMSLFLCAAIYSCKTNDKNSSLEEEKPRFEANWESLAKINNQPEWFEDAKLGIYFCWGPYTVPAYKSEWYPRWMYIKDTEGWSPDVYAFNKYGSQDRATGIYEYHKENFGDPSEFGYHDFIPMFKAEKFDAAEWVDLFEKAGAKFLGPVAQHHDGFAMWDSEVNMWNSMDKGPKKDILGDIFKEAKKRDIKTLATFHHAKNLQLNAGNPKEWGGWDSHFPYHPDYATSSTDAELKYLYGNIPAEEFYDYWLDQVNEVVDKYGPDIVWFDVWLDRIPEKYRQEMVAHHFNKGIERDQEPIVVYKQQDIPSNVGILDMEQAGRTEMSQVAWMTDVTISLLSWSHIKDQPYKTADLLLRNMIDVWSKKGVVLLNVSPAADGSINQQQRDVLNEMGEWLDTYGEAVYGTRTHTIHGYGISEIEEGFEGIGQSATQEFNANDIRFTRSKDAKSLYVFMLGMPEANTTIELEEILPNVTNKIKNVSLIGSDVAIEWELNGVHFKLKTPEEKEMNKIATVFKVEFE</sequence>